<dbReference type="HAMAP" id="MF_00238">
    <property type="entry name" value="Cytidyl_kinase_type1"/>
    <property type="match status" value="1"/>
</dbReference>
<dbReference type="AlphaFoldDB" id="A0A679FJA2"/>
<dbReference type="GO" id="GO:0036431">
    <property type="term" value="F:dCMP kinase activity"/>
    <property type="evidence" value="ECO:0007669"/>
    <property type="project" value="InterPro"/>
</dbReference>
<dbReference type="CDD" id="cd02020">
    <property type="entry name" value="CMPK"/>
    <property type="match status" value="1"/>
</dbReference>
<evidence type="ECO:0000256" key="9">
    <source>
        <dbReference type="HAMAP-Rule" id="MF_00238"/>
    </source>
</evidence>
<protein>
    <recommendedName>
        <fullName evidence="9">Cytidylate kinase</fullName>
        <shortName evidence="9">CK</shortName>
        <ecNumber evidence="9">2.7.4.25</ecNumber>
    </recommendedName>
    <alternativeName>
        <fullName evidence="9">Cytidine monophosphate kinase</fullName>
        <shortName evidence="9">CMP kinase</shortName>
    </alternativeName>
</protein>
<dbReference type="EC" id="2.7.4.25" evidence="9"/>
<comment type="subcellular location">
    <subcellularLocation>
        <location evidence="9">Cytoplasm</location>
    </subcellularLocation>
</comment>
<evidence type="ECO:0000256" key="7">
    <source>
        <dbReference type="ARBA" id="ARBA00047615"/>
    </source>
</evidence>
<keyword evidence="4 9" id="KW-0547">Nucleotide-binding</keyword>
<dbReference type="Proteomes" id="UP000501421">
    <property type="component" value="Chromosome"/>
</dbReference>
<dbReference type="InterPro" id="IPR027417">
    <property type="entry name" value="P-loop_NTPase"/>
</dbReference>
<evidence type="ECO:0000259" key="10">
    <source>
        <dbReference type="Pfam" id="PF02224"/>
    </source>
</evidence>
<evidence type="ECO:0000256" key="3">
    <source>
        <dbReference type="ARBA" id="ARBA00022679"/>
    </source>
</evidence>
<evidence type="ECO:0000313" key="11">
    <source>
        <dbReference type="EMBL" id="BBW95803.1"/>
    </source>
</evidence>
<comment type="similarity">
    <text evidence="1 9">Belongs to the cytidylate kinase family. Type 1 subfamily.</text>
</comment>
<dbReference type="PANTHER" id="PTHR21299:SF2">
    <property type="entry name" value="CYTIDYLATE KINASE"/>
    <property type="match status" value="1"/>
</dbReference>
<keyword evidence="3 9" id="KW-0808">Transferase</keyword>
<dbReference type="SUPFAM" id="SSF52540">
    <property type="entry name" value="P-loop containing nucleoside triphosphate hydrolases"/>
    <property type="match status" value="1"/>
</dbReference>
<keyword evidence="12" id="KW-1185">Reference proteome</keyword>
<evidence type="ECO:0000313" key="12">
    <source>
        <dbReference type="Proteomes" id="UP000501421"/>
    </source>
</evidence>
<organism evidence="11 12">
    <name type="scientific">Geobacillus subterraneus</name>
    <dbReference type="NCBI Taxonomy" id="129338"/>
    <lineage>
        <taxon>Bacteria</taxon>
        <taxon>Bacillati</taxon>
        <taxon>Bacillota</taxon>
        <taxon>Bacilli</taxon>
        <taxon>Bacillales</taxon>
        <taxon>Anoxybacillaceae</taxon>
        <taxon>Geobacillus</taxon>
    </lineage>
</organism>
<evidence type="ECO:0000256" key="5">
    <source>
        <dbReference type="ARBA" id="ARBA00022777"/>
    </source>
</evidence>
<reference evidence="12" key="1">
    <citation type="journal article" date="2020" name="Microbiol. Resour. Announc.">
        <title>Complete Genome Sequence of Geobacillus sp. Strain E55-1, Isolated from Mine Geyser in Japan.</title>
        <authorList>
            <person name="Miyazaki K."/>
            <person name="Hase E."/>
            <person name="Tokito N."/>
        </authorList>
    </citation>
    <scope>NUCLEOTIDE SEQUENCE [LARGE SCALE GENOMIC DNA]</scope>
    <source>
        <strain evidence="12">E55-1</strain>
    </source>
</reference>
<accession>A0A679FJA2</accession>
<gene>
    <name evidence="9 11" type="primary">cmk</name>
    <name evidence="11" type="ORF">GsuE55_06360</name>
</gene>
<feature type="domain" description="Cytidylate kinase" evidence="10">
    <location>
        <begin position="7"/>
        <end position="220"/>
    </location>
</feature>
<evidence type="ECO:0000256" key="4">
    <source>
        <dbReference type="ARBA" id="ARBA00022741"/>
    </source>
</evidence>
<keyword evidence="6 9" id="KW-0067">ATP-binding</keyword>
<comment type="catalytic activity">
    <reaction evidence="8 9">
        <text>CMP + ATP = CDP + ADP</text>
        <dbReference type="Rhea" id="RHEA:11600"/>
        <dbReference type="ChEBI" id="CHEBI:30616"/>
        <dbReference type="ChEBI" id="CHEBI:58069"/>
        <dbReference type="ChEBI" id="CHEBI:60377"/>
        <dbReference type="ChEBI" id="CHEBI:456216"/>
        <dbReference type="EC" id="2.7.4.25"/>
    </reaction>
</comment>
<feature type="binding site" evidence="9">
    <location>
        <begin position="11"/>
        <end position="19"/>
    </location>
    <ligand>
        <name>ATP</name>
        <dbReference type="ChEBI" id="CHEBI:30616"/>
    </ligand>
</feature>
<dbReference type="GO" id="GO:0006220">
    <property type="term" value="P:pyrimidine nucleotide metabolic process"/>
    <property type="evidence" value="ECO:0007669"/>
    <property type="project" value="UniProtKB-UniRule"/>
</dbReference>
<dbReference type="InterPro" id="IPR011994">
    <property type="entry name" value="Cytidylate_kinase_dom"/>
</dbReference>
<keyword evidence="2 9" id="KW-0963">Cytoplasm</keyword>
<sequence length="224" mass="24994">MKRRISIAIDGPAAAGKSTVAKLIAHRLSYVYIDTGAMYRALTYRALACGIDIDDEQALLSLLRDTYIELKPSRHGQQVLVNGEDVTDVIRGEAVTKAVSWVAKHPLVREEMVVRQRALAKGGGVVMDGRDIGTHVLPDAEVKIFLKASVEERARRRHEENIARGFPSDLETLKEEIARRDRLDSERETAPLRKAPDAVEIDTTSLSVEEVAERIMDIVNERIE</sequence>
<dbReference type="GO" id="GO:0015949">
    <property type="term" value="P:nucleobase-containing small molecule interconversion"/>
    <property type="evidence" value="ECO:0007669"/>
    <property type="project" value="TreeGrafter"/>
</dbReference>
<dbReference type="EMBL" id="AP022557">
    <property type="protein sequence ID" value="BBW95803.1"/>
    <property type="molecule type" value="Genomic_DNA"/>
</dbReference>
<dbReference type="Pfam" id="PF02224">
    <property type="entry name" value="Cytidylate_kin"/>
    <property type="match status" value="1"/>
</dbReference>
<keyword evidence="5 9" id="KW-0418">Kinase</keyword>
<name>A0A679FJA2_9BACL</name>
<dbReference type="PANTHER" id="PTHR21299">
    <property type="entry name" value="CYTIDYLATE KINASE/PANTOATE-BETA-ALANINE LIGASE"/>
    <property type="match status" value="1"/>
</dbReference>
<comment type="catalytic activity">
    <reaction evidence="7 9">
        <text>dCMP + ATP = dCDP + ADP</text>
        <dbReference type="Rhea" id="RHEA:25094"/>
        <dbReference type="ChEBI" id="CHEBI:30616"/>
        <dbReference type="ChEBI" id="CHEBI:57566"/>
        <dbReference type="ChEBI" id="CHEBI:58593"/>
        <dbReference type="ChEBI" id="CHEBI:456216"/>
        <dbReference type="EC" id="2.7.4.25"/>
    </reaction>
</comment>
<dbReference type="NCBIfam" id="TIGR00017">
    <property type="entry name" value="cmk"/>
    <property type="match status" value="1"/>
</dbReference>
<evidence type="ECO:0000256" key="6">
    <source>
        <dbReference type="ARBA" id="ARBA00022840"/>
    </source>
</evidence>
<dbReference type="FunFam" id="3.40.50.300:FF:000484">
    <property type="entry name" value="Cytidylate kinase"/>
    <property type="match status" value="1"/>
</dbReference>
<dbReference type="RefSeq" id="WP_172418512.1">
    <property type="nucleotide sequence ID" value="NZ_AP022557.1"/>
</dbReference>
<evidence type="ECO:0000256" key="1">
    <source>
        <dbReference type="ARBA" id="ARBA00009427"/>
    </source>
</evidence>
<dbReference type="GO" id="GO:0005829">
    <property type="term" value="C:cytosol"/>
    <property type="evidence" value="ECO:0007669"/>
    <property type="project" value="TreeGrafter"/>
</dbReference>
<dbReference type="Gene3D" id="3.40.50.300">
    <property type="entry name" value="P-loop containing nucleotide triphosphate hydrolases"/>
    <property type="match status" value="1"/>
</dbReference>
<proteinExistence type="inferred from homology"/>
<dbReference type="InterPro" id="IPR003136">
    <property type="entry name" value="Cytidylate_kin"/>
</dbReference>
<dbReference type="GO" id="GO:0005524">
    <property type="term" value="F:ATP binding"/>
    <property type="evidence" value="ECO:0007669"/>
    <property type="project" value="UniProtKB-UniRule"/>
</dbReference>
<evidence type="ECO:0000256" key="8">
    <source>
        <dbReference type="ARBA" id="ARBA00048478"/>
    </source>
</evidence>
<evidence type="ECO:0000256" key="2">
    <source>
        <dbReference type="ARBA" id="ARBA00022490"/>
    </source>
</evidence>